<dbReference type="RefSeq" id="WP_148080599.1">
    <property type="nucleotide sequence ID" value="NZ_CP042914.1"/>
</dbReference>
<dbReference type="Proteomes" id="UP000325286">
    <property type="component" value="Chromosome"/>
</dbReference>
<dbReference type="OrthoDB" id="286183at2"/>
<dbReference type="EMBL" id="CP042914">
    <property type="protein sequence ID" value="QEG43425.1"/>
    <property type="molecule type" value="Genomic_DNA"/>
</dbReference>
<protein>
    <submittedName>
        <fullName evidence="1">Uncharacterized protein</fullName>
    </submittedName>
</protein>
<keyword evidence="2" id="KW-1185">Reference proteome</keyword>
<evidence type="ECO:0000313" key="2">
    <source>
        <dbReference type="Proteomes" id="UP000325286"/>
    </source>
</evidence>
<dbReference type="KEGG" id="rul:UC8_54740"/>
<proteinExistence type="predicted"/>
<accession>A0A5B9R0Y3</accession>
<name>A0A5B9R0Y3_9BACT</name>
<evidence type="ECO:0000313" key="1">
    <source>
        <dbReference type="EMBL" id="QEG43425.1"/>
    </source>
</evidence>
<sequence>MPISLFGYDPKSRVEDSIGSACNFKHTFGGNADDFGIRYTDAPLPLHLVYRLDLSDPLIPLDLPNLSFLSLLYCFNYDSTCCYQVISDTEVRLITPGEQECFFPPWEAPEAFSLEKTSFSAKRYDPTRADDVMDWKGVYGWDELSEDQRKIALDLASERTFLTREDGPDDDWTYADVIRSMYHPPFSQSRPYHSCGNPDCNDDRLRVIALQHNVVSAELIWPGKHIQTIWEMCEGCQCIVASNQCG</sequence>
<dbReference type="AlphaFoldDB" id="A0A5B9R0Y3"/>
<organism evidence="1 2">
    <name type="scientific">Roseimaritima ulvae</name>
    <dbReference type="NCBI Taxonomy" id="980254"/>
    <lineage>
        <taxon>Bacteria</taxon>
        <taxon>Pseudomonadati</taxon>
        <taxon>Planctomycetota</taxon>
        <taxon>Planctomycetia</taxon>
        <taxon>Pirellulales</taxon>
        <taxon>Pirellulaceae</taxon>
        <taxon>Roseimaritima</taxon>
    </lineage>
</organism>
<reference evidence="1 2" key="1">
    <citation type="submission" date="2019-08" db="EMBL/GenBank/DDBJ databases">
        <title>Deep-cultivation of Planctomycetes and their phenomic and genomic characterization uncovers novel biology.</title>
        <authorList>
            <person name="Wiegand S."/>
            <person name="Jogler M."/>
            <person name="Boedeker C."/>
            <person name="Pinto D."/>
            <person name="Vollmers J."/>
            <person name="Rivas-Marin E."/>
            <person name="Kohn T."/>
            <person name="Peeters S.H."/>
            <person name="Heuer A."/>
            <person name="Rast P."/>
            <person name="Oberbeckmann S."/>
            <person name="Bunk B."/>
            <person name="Jeske O."/>
            <person name="Meyerdierks A."/>
            <person name="Storesund J.E."/>
            <person name="Kallscheuer N."/>
            <person name="Luecker S."/>
            <person name="Lage O.M."/>
            <person name="Pohl T."/>
            <person name="Merkel B.J."/>
            <person name="Hornburger P."/>
            <person name="Mueller R.-W."/>
            <person name="Bruemmer F."/>
            <person name="Labrenz M."/>
            <person name="Spormann A.M."/>
            <person name="Op den Camp H."/>
            <person name="Overmann J."/>
            <person name="Amann R."/>
            <person name="Jetten M.S.M."/>
            <person name="Mascher T."/>
            <person name="Medema M.H."/>
            <person name="Devos D.P."/>
            <person name="Kaster A.-K."/>
            <person name="Ovreas L."/>
            <person name="Rohde M."/>
            <person name="Galperin M.Y."/>
            <person name="Jogler C."/>
        </authorList>
    </citation>
    <scope>NUCLEOTIDE SEQUENCE [LARGE SCALE GENOMIC DNA]</scope>
    <source>
        <strain evidence="1 2">UC8</strain>
    </source>
</reference>
<gene>
    <name evidence="1" type="ORF">UC8_54740</name>
</gene>